<proteinExistence type="predicted"/>
<name>A0A248UAC8_9HYPH</name>
<evidence type="ECO:0000313" key="1">
    <source>
        <dbReference type="EMBL" id="ASV83747.1"/>
    </source>
</evidence>
<reference evidence="1 2" key="1">
    <citation type="submission" date="2017-07" db="EMBL/GenBank/DDBJ databases">
        <title>Phylogenetic study on the rhizospheric bacterium Ochrobactrum sp. A44.</title>
        <authorList>
            <person name="Krzyzanowska D.M."/>
            <person name="Ossowicki A."/>
            <person name="Rajewska M."/>
            <person name="Maciag T."/>
            <person name="Kaczynski Z."/>
            <person name="Czerwicka M."/>
            <person name="Jafra S."/>
        </authorList>
    </citation>
    <scope>NUCLEOTIDE SEQUENCE [LARGE SCALE GENOMIC DNA]</scope>
    <source>
        <strain evidence="1 2">A44</strain>
    </source>
</reference>
<organism evidence="1 2">
    <name type="scientific">Ochrobactrum quorumnocens</name>
    <dbReference type="NCBI Taxonomy" id="271865"/>
    <lineage>
        <taxon>Bacteria</taxon>
        <taxon>Pseudomonadati</taxon>
        <taxon>Pseudomonadota</taxon>
        <taxon>Alphaproteobacteria</taxon>
        <taxon>Hyphomicrobiales</taxon>
        <taxon>Brucellaceae</taxon>
        <taxon>Brucella/Ochrobactrum group</taxon>
        <taxon>Ochrobactrum</taxon>
    </lineage>
</organism>
<evidence type="ECO:0000313" key="2">
    <source>
        <dbReference type="Proteomes" id="UP000215256"/>
    </source>
</evidence>
<accession>A0A248UAC8</accession>
<protein>
    <submittedName>
        <fullName evidence="1">Uncharacterized protein</fullName>
    </submittedName>
</protein>
<dbReference type="EMBL" id="CP022603">
    <property type="protein sequence ID" value="ASV83747.1"/>
    <property type="molecule type" value="Genomic_DNA"/>
</dbReference>
<dbReference type="AlphaFoldDB" id="A0A248UAC8"/>
<sequence length="77" mass="8363">MFELPSSGRFVPSYPLPNNPISQTKFGGPVISTVEFVDPYRTVDVEALPMKASEAVQLEAGRVHVGNRNAHGSHKSL</sequence>
<dbReference type="RefSeq" id="WP_167388235.1">
    <property type="nucleotide sequence ID" value="NZ_CP022603.1"/>
</dbReference>
<dbReference type="KEGG" id="och:CES85_4530"/>
<dbReference type="Proteomes" id="UP000215256">
    <property type="component" value="Chromosome 2"/>
</dbReference>
<gene>
    <name evidence="1" type="ORF">CES85_4530</name>
</gene>